<organism evidence="3 4">
    <name type="scientific">Adineta steineri</name>
    <dbReference type="NCBI Taxonomy" id="433720"/>
    <lineage>
        <taxon>Eukaryota</taxon>
        <taxon>Metazoa</taxon>
        <taxon>Spiralia</taxon>
        <taxon>Gnathifera</taxon>
        <taxon>Rotifera</taxon>
        <taxon>Eurotatoria</taxon>
        <taxon>Bdelloidea</taxon>
        <taxon>Adinetida</taxon>
        <taxon>Adinetidae</taxon>
        <taxon>Adineta</taxon>
    </lineage>
</organism>
<dbReference type="AlphaFoldDB" id="A0A819FVU1"/>
<accession>A0A819FVU1</accession>
<name>A0A819FVU1_9BILA</name>
<feature type="transmembrane region" description="Helical" evidence="1">
    <location>
        <begin position="6"/>
        <end position="27"/>
    </location>
</feature>
<evidence type="ECO:0000313" key="4">
    <source>
        <dbReference type="Proteomes" id="UP000663844"/>
    </source>
</evidence>
<keyword evidence="1" id="KW-0812">Transmembrane</keyword>
<dbReference type="EMBL" id="CAJOAZ010001911">
    <property type="protein sequence ID" value="CAF3871865.1"/>
    <property type="molecule type" value="Genomic_DNA"/>
</dbReference>
<proteinExistence type="predicted"/>
<dbReference type="Proteomes" id="UP000663844">
    <property type="component" value="Unassembled WGS sequence"/>
</dbReference>
<dbReference type="EMBL" id="CAJNOG010002028">
    <property type="protein sequence ID" value="CAF1485647.1"/>
    <property type="molecule type" value="Genomic_DNA"/>
</dbReference>
<dbReference type="Proteomes" id="UP000663845">
    <property type="component" value="Unassembled WGS sequence"/>
</dbReference>
<comment type="caution">
    <text evidence="3">The sequence shown here is derived from an EMBL/GenBank/DDBJ whole genome shotgun (WGS) entry which is preliminary data.</text>
</comment>
<feature type="transmembrane region" description="Helical" evidence="1">
    <location>
        <begin position="138"/>
        <end position="167"/>
    </location>
</feature>
<sequence>MKRREPSWIPLVLILTTSCTILVCIICRTNDEYSAYRQSETVVKKFTMETICRIDQIVLHREKYKQSSMIILNSTFLISFEVLSNGHSRRVQAEHWAVPVPFKPDLINSTYRCFIDPLDTQQQPLIEIPDIVSIRHDFIWYTLIPNLTFIVLSTIILLLVIILFLMYLHNVESFSLKSDDQIYSFWLKQYLIEALSLSTLLTTLSIDKA</sequence>
<protein>
    <submittedName>
        <fullName evidence="3">Uncharacterized protein</fullName>
    </submittedName>
</protein>
<evidence type="ECO:0000256" key="1">
    <source>
        <dbReference type="SAM" id="Phobius"/>
    </source>
</evidence>
<gene>
    <name evidence="2" type="ORF">JYZ213_LOCUS42627</name>
    <name evidence="3" type="ORF">OXD698_LOCUS22401</name>
</gene>
<keyword evidence="1" id="KW-0472">Membrane</keyword>
<dbReference type="PROSITE" id="PS51257">
    <property type="entry name" value="PROKAR_LIPOPROTEIN"/>
    <property type="match status" value="1"/>
</dbReference>
<evidence type="ECO:0000313" key="3">
    <source>
        <dbReference type="EMBL" id="CAF3871865.1"/>
    </source>
</evidence>
<keyword evidence="1" id="KW-1133">Transmembrane helix</keyword>
<evidence type="ECO:0000313" key="2">
    <source>
        <dbReference type="EMBL" id="CAF1485647.1"/>
    </source>
</evidence>
<reference evidence="3" key="1">
    <citation type="submission" date="2021-02" db="EMBL/GenBank/DDBJ databases">
        <authorList>
            <person name="Nowell W R."/>
        </authorList>
    </citation>
    <scope>NUCLEOTIDE SEQUENCE</scope>
</reference>